<comment type="caution">
    <text evidence="2">The sequence shown here is derived from an EMBL/GenBank/DDBJ whole genome shotgun (WGS) entry which is preliminary data.</text>
</comment>
<accession>A0ABD1QY85</accession>
<name>A0ABD1QY85_9LAMI</name>
<sequence length="148" mass="16663">MDLKESDSNILQLTKKLDDANAAQKITTEALEAANQEKKQAFEESASCRLEAEGLRLSLEASEKGRKDAEAEMARLLAKEKDMEEKLRSVEVEYVANFHNIEAYTNFSNYFAKVGHQEVLAVLRLDYPDFNIGSLEARFSPTRCLGRG</sequence>
<dbReference type="Proteomes" id="UP001604336">
    <property type="component" value="Unassembled WGS sequence"/>
</dbReference>
<protein>
    <submittedName>
        <fullName evidence="2">Uncharacterized protein</fullName>
    </submittedName>
</protein>
<reference evidence="3" key="1">
    <citation type="submission" date="2024-07" db="EMBL/GenBank/DDBJ databases">
        <title>Two chromosome-level genome assemblies of Korean endemic species Abeliophyllum distichum and Forsythia ovata (Oleaceae).</title>
        <authorList>
            <person name="Jang H."/>
        </authorList>
    </citation>
    <scope>NUCLEOTIDE SEQUENCE [LARGE SCALE GENOMIC DNA]</scope>
</reference>
<feature type="coiled-coil region" evidence="1">
    <location>
        <begin position="3"/>
        <end position="93"/>
    </location>
</feature>
<dbReference type="EMBL" id="JBFOLK010000010">
    <property type="protein sequence ID" value="KAL2481173.1"/>
    <property type="molecule type" value="Genomic_DNA"/>
</dbReference>
<gene>
    <name evidence="2" type="ORF">Adt_34139</name>
</gene>
<proteinExistence type="predicted"/>
<dbReference type="AlphaFoldDB" id="A0ABD1QY85"/>
<keyword evidence="1" id="KW-0175">Coiled coil</keyword>
<evidence type="ECO:0000256" key="1">
    <source>
        <dbReference type="SAM" id="Coils"/>
    </source>
</evidence>
<evidence type="ECO:0000313" key="3">
    <source>
        <dbReference type="Proteomes" id="UP001604336"/>
    </source>
</evidence>
<keyword evidence="3" id="KW-1185">Reference proteome</keyword>
<evidence type="ECO:0000313" key="2">
    <source>
        <dbReference type="EMBL" id="KAL2481173.1"/>
    </source>
</evidence>
<organism evidence="2 3">
    <name type="scientific">Abeliophyllum distichum</name>
    <dbReference type="NCBI Taxonomy" id="126358"/>
    <lineage>
        <taxon>Eukaryota</taxon>
        <taxon>Viridiplantae</taxon>
        <taxon>Streptophyta</taxon>
        <taxon>Embryophyta</taxon>
        <taxon>Tracheophyta</taxon>
        <taxon>Spermatophyta</taxon>
        <taxon>Magnoliopsida</taxon>
        <taxon>eudicotyledons</taxon>
        <taxon>Gunneridae</taxon>
        <taxon>Pentapetalae</taxon>
        <taxon>asterids</taxon>
        <taxon>lamiids</taxon>
        <taxon>Lamiales</taxon>
        <taxon>Oleaceae</taxon>
        <taxon>Forsythieae</taxon>
        <taxon>Abeliophyllum</taxon>
    </lineage>
</organism>